<gene>
    <name evidence="1" type="ORF">ADL12_30140</name>
</gene>
<dbReference type="RefSeq" id="WP_062707298.1">
    <property type="nucleotide sequence ID" value="NZ_LLZG01000354.1"/>
</dbReference>
<dbReference type="OrthoDB" id="3431428at2"/>
<reference evidence="2" key="1">
    <citation type="submission" date="2015-10" db="EMBL/GenBank/DDBJ databases">
        <authorList>
            <person name="Ju K.-S."/>
            <person name="Doroghazi J.R."/>
            <person name="Metcalf W.W."/>
        </authorList>
    </citation>
    <scope>NUCLEOTIDE SEQUENCE [LARGE SCALE GENOMIC DNA]</scope>
    <source>
        <strain evidence="2">NRRL 3151</strain>
    </source>
</reference>
<keyword evidence="2" id="KW-1185">Reference proteome</keyword>
<accession>A0A101JIG0</accession>
<name>A0A101JIG0_9ACTN</name>
<evidence type="ECO:0000313" key="1">
    <source>
        <dbReference type="EMBL" id="KUL27500.1"/>
    </source>
</evidence>
<dbReference type="AlphaFoldDB" id="A0A101JIG0"/>
<dbReference type="Proteomes" id="UP000053923">
    <property type="component" value="Unassembled WGS sequence"/>
</dbReference>
<dbReference type="EMBL" id="LLZG01000354">
    <property type="protein sequence ID" value="KUL27500.1"/>
    <property type="molecule type" value="Genomic_DNA"/>
</dbReference>
<sequence length="119" mass="13158">MTAQPFEPDGPLVPRPERTPAALRIALAQVAPHRLAEMERQKDEAIAVAARTASLGPIVQFLEAWAVVVEVARNPATAARLRAAEYTAQIVDREDPAWRAAMDEIRILHTDARESLNRD</sequence>
<evidence type="ECO:0000313" key="2">
    <source>
        <dbReference type="Proteomes" id="UP000053923"/>
    </source>
</evidence>
<organism evidence="1 2">
    <name type="scientific">Streptomyces regalis</name>
    <dbReference type="NCBI Taxonomy" id="68262"/>
    <lineage>
        <taxon>Bacteria</taxon>
        <taxon>Bacillati</taxon>
        <taxon>Actinomycetota</taxon>
        <taxon>Actinomycetes</taxon>
        <taxon>Kitasatosporales</taxon>
        <taxon>Streptomycetaceae</taxon>
        <taxon>Streptomyces</taxon>
    </lineage>
</organism>
<protein>
    <submittedName>
        <fullName evidence="1">Uncharacterized protein</fullName>
    </submittedName>
</protein>
<comment type="caution">
    <text evidence="1">The sequence shown here is derived from an EMBL/GenBank/DDBJ whole genome shotgun (WGS) entry which is preliminary data.</text>
</comment>
<proteinExistence type="predicted"/>